<feature type="transmembrane region" description="Helical" evidence="6">
    <location>
        <begin position="262"/>
        <end position="284"/>
    </location>
</feature>
<feature type="transmembrane region" description="Helical" evidence="6">
    <location>
        <begin position="63"/>
        <end position="83"/>
    </location>
</feature>
<evidence type="ECO:0000256" key="4">
    <source>
        <dbReference type="ARBA" id="ARBA00022989"/>
    </source>
</evidence>
<feature type="transmembrane region" description="Helical" evidence="6">
    <location>
        <begin position="179"/>
        <end position="199"/>
    </location>
</feature>
<dbReference type="RefSeq" id="WP_379721036.1">
    <property type="nucleotide sequence ID" value="NZ_JBHRYJ010000001.1"/>
</dbReference>
<evidence type="ECO:0000256" key="1">
    <source>
        <dbReference type="ARBA" id="ARBA00004651"/>
    </source>
</evidence>
<gene>
    <name evidence="7" type="ORF">ACFOOQ_02050</name>
</gene>
<keyword evidence="8" id="KW-1185">Reference proteome</keyword>
<evidence type="ECO:0000313" key="7">
    <source>
        <dbReference type="EMBL" id="MFC3674306.1"/>
    </source>
</evidence>
<keyword evidence="4 6" id="KW-1133">Transmembrane helix</keyword>
<dbReference type="Proteomes" id="UP001595711">
    <property type="component" value="Unassembled WGS sequence"/>
</dbReference>
<evidence type="ECO:0000256" key="6">
    <source>
        <dbReference type="SAM" id="Phobius"/>
    </source>
</evidence>
<keyword evidence="5 6" id="KW-0472">Membrane</keyword>
<protein>
    <submittedName>
        <fullName evidence="7">Cytochrome c oxidase assembly protein</fullName>
    </submittedName>
</protein>
<sequence length="371" mass="40597">MPLLVLLTAWPAFAHGGEDLTEATAWTAWDLTPDIVIPTLLVAACYIAGLLRRANAAQPVPAWRHVAFFAGLAAVFIALQSPVDPVAERLFFVHQIQHLLLRMIGPMLIALAWPQGILTAGLPAGARRTVLVPVMTNRSVQAVFGFLAHPVVAMATFIVSLYAWEVPRWHNAALLNDGIHYLMHVTMLVAGLLFWWLVLDRRPPPQGLRHGMRLMMLWLAILSNIILGGYTALKHDVLYTAYDTLGRLYGLSAITDEHIGGIIIWIPSSMMCLIAILLVIHMWGRHETLLDERRQAGLPGPRGSAPVPTTAAALVAQTRPKNRALALSVVAFAACVFATVFLIAVLDTLPAHRPGHGELHAAMPADRTRLH</sequence>
<keyword evidence="3 6" id="KW-0812">Transmembrane</keyword>
<name>A0ABV7VA71_9PROT</name>
<feature type="transmembrane region" description="Helical" evidence="6">
    <location>
        <begin position="35"/>
        <end position="51"/>
    </location>
</feature>
<feature type="transmembrane region" description="Helical" evidence="6">
    <location>
        <begin position="143"/>
        <end position="164"/>
    </location>
</feature>
<keyword evidence="2" id="KW-1003">Cell membrane</keyword>
<dbReference type="InterPro" id="IPR019108">
    <property type="entry name" value="Caa3_assmbl_CtaG-rel"/>
</dbReference>
<comment type="subcellular location">
    <subcellularLocation>
        <location evidence="1">Cell membrane</location>
        <topology evidence="1">Multi-pass membrane protein</topology>
    </subcellularLocation>
</comment>
<feature type="transmembrane region" description="Helical" evidence="6">
    <location>
        <begin position="103"/>
        <end position="122"/>
    </location>
</feature>
<organism evidence="7 8">
    <name type="scientific">Ferrovibrio xuzhouensis</name>
    <dbReference type="NCBI Taxonomy" id="1576914"/>
    <lineage>
        <taxon>Bacteria</taxon>
        <taxon>Pseudomonadati</taxon>
        <taxon>Pseudomonadota</taxon>
        <taxon>Alphaproteobacteria</taxon>
        <taxon>Rhodospirillales</taxon>
        <taxon>Rhodospirillaceae</taxon>
        <taxon>Ferrovibrio</taxon>
    </lineage>
</organism>
<reference evidence="8" key="1">
    <citation type="journal article" date="2019" name="Int. J. Syst. Evol. Microbiol.">
        <title>The Global Catalogue of Microorganisms (GCM) 10K type strain sequencing project: providing services to taxonomists for standard genome sequencing and annotation.</title>
        <authorList>
            <consortium name="The Broad Institute Genomics Platform"/>
            <consortium name="The Broad Institute Genome Sequencing Center for Infectious Disease"/>
            <person name="Wu L."/>
            <person name="Ma J."/>
        </authorList>
    </citation>
    <scope>NUCLEOTIDE SEQUENCE [LARGE SCALE GENOMIC DNA]</scope>
    <source>
        <strain evidence="8">KCTC 42182</strain>
    </source>
</reference>
<evidence type="ECO:0000313" key="8">
    <source>
        <dbReference type="Proteomes" id="UP001595711"/>
    </source>
</evidence>
<proteinExistence type="predicted"/>
<comment type="caution">
    <text evidence="7">The sequence shown here is derived from an EMBL/GenBank/DDBJ whole genome shotgun (WGS) entry which is preliminary data.</text>
</comment>
<evidence type="ECO:0000256" key="2">
    <source>
        <dbReference type="ARBA" id="ARBA00022475"/>
    </source>
</evidence>
<evidence type="ECO:0000256" key="5">
    <source>
        <dbReference type="ARBA" id="ARBA00023136"/>
    </source>
</evidence>
<feature type="transmembrane region" description="Helical" evidence="6">
    <location>
        <begin position="211"/>
        <end position="233"/>
    </location>
</feature>
<feature type="transmembrane region" description="Helical" evidence="6">
    <location>
        <begin position="324"/>
        <end position="346"/>
    </location>
</feature>
<evidence type="ECO:0000256" key="3">
    <source>
        <dbReference type="ARBA" id="ARBA00022692"/>
    </source>
</evidence>
<dbReference type="EMBL" id="JBHRYJ010000001">
    <property type="protein sequence ID" value="MFC3674306.1"/>
    <property type="molecule type" value="Genomic_DNA"/>
</dbReference>
<dbReference type="Pfam" id="PF09678">
    <property type="entry name" value="Caa3_CtaG"/>
    <property type="match status" value="1"/>
</dbReference>
<accession>A0ABV7VA71</accession>